<dbReference type="RefSeq" id="WP_055272287.1">
    <property type="nucleotide sequence ID" value="NZ_JBBNGJ010000006.1"/>
</dbReference>
<evidence type="ECO:0000313" key="2">
    <source>
        <dbReference type="Proteomes" id="UP001494672"/>
    </source>
</evidence>
<comment type="caution">
    <text evidence="1">The sequence shown here is derived from an EMBL/GenBank/DDBJ whole genome shotgun (WGS) entry which is preliminary data.</text>
</comment>
<protein>
    <submittedName>
        <fullName evidence="1">Uncharacterized protein</fullName>
    </submittedName>
</protein>
<gene>
    <name evidence="1" type="ORF">AAAU18_08825</name>
</gene>
<proteinExistence type="predicted"/>
<organism evidence="1 2">
    <name type="scientific">Coprococcus aceti</name>
    <dbReference type="NCBI Taxonomy" id="2981786"/>
    <lineage>
        <taxon>Bacteria</taxon>
        <taxon>Bacillati</taxon>
        <taxon>Bacillota</taxon>
        <taxon>Clostridia</taxon>
        <taxon>Lachnospirales</taxon>
        <taxon>Lachnospiraceae</taxon>
        <taxon>Coprococcus</taxon>
    </lineage>
</organism>
<reference evidence="1 2" key="1">
    <citation type="submission" date="2024-04" db="EMBL/GenBank/DDBJ databases">
        <title>Human intestinal bacterial collection.</title>
        <authorList>
            <person name="Pauvert C."/>
            <person name="Hitch T.C.A."/>
            <person name="Clavel T."/>
        </authorList>
    </citation>
    <scope>NUCLEOTIDE SEQUENCE [LARGE SCALE GENOMIC DNA]</scope>
    <source>
        <strain evidence="1 2">CLA-AA-H181</strain>
    </source>
</reference>
<dbReference type="Proteomes" id="UP001494672">
    <property type="component" value="Unassembled WGS sequence"/>
</dbReference>
<dbReference type="EMBL" id="JBBNGJ010000006">
    <property type="protein sequence ID" value="MEQ2593006.1"/>
    <property type="molecule type" value="Genomic_DNA"/>
</dbReference>
<name>A0ABV1I9V6_9FIRM</name>
<keyword evidence="2" id="KW-1185">Reference proteome</keyword>
<accession>A0ABV1I9V6</accession>
<sequence>MEEYTDRMLARCSEITPYDDNYLEELRCQMERFRNFGEALDIFLIEKGYTGSLDDVGSKTDFIKERYRVRGVMPPRNMSKWFSGDININKSTALQLSFVFGLGVEETEDFLRRICLSRGFDLHDMEEIVYYMAIKMKTDYKTLQMMLENLPDVDVQRIPDNDTVFYTGDIAGEVKNISSMEETVVYISENVERFVYKHVTATKMLKRMWLKISGENGIAAAERRAFQVELPEGGKSNGFETSLSVWTIYLQMIGLYGPNVRKAAGGRNIRNILTDSGLIHAFAVYCYPDRDGLEKVINGVRISDERMRKLLILLSFYEYLAGKAVACGGRMVSGRDAENCRLRINDILLSSGYQTLYAGNPYDWIFLFALENDDPLTTFREDFMQEIYFDSQSQR</sequence>
<evidence type="ECO:0000313" key="1">
    <source>
        <dbReference type="EMBL" id="MEQ2593006.1"/>
    </source>
</evidence>